<dbReference type="RefSeq" id="WP_149893922.1">
    <property type="nucleotide sequence ID" value="NZ_JBHUFA010000014.1"/>
</dbReference>
<name>A0ABW4K3K1_9HYPH</name>
<keyword evidence="6" id="KW-1185">Reference proteome</keyword>
<dbReference type="EMBL" id="JBHUFA010000014">
    <property type="protein sequence ID" value="MFD1697100.1"/>
    <property type="molecule type" value="Genomic_DNA"/>
</dbReference>
<gene>
    <name evidence="5" type="ORF">ACFSC7_16395</name>
</gene>
<accession>A0ABW4K3K1</accession>
<dbReference type="GO" id="GO:0008168">
    <property type="term" value="F:methyltransferase activity"/>
    <property type="evidence" value="ECO:0007669"/>
    <property type="project" value="UniProtKB-KW"/>
</dbReference>
<comment type="caution">
    <text evidence="5">The sequence shown here is derived from an EMBL/GenBank/DDBJ whole genome shotgun (WGS) entry which is preliminary data.</text>
</comment>
<dbReference type="SUPFAM" id="SSF53335">
    <property type="entry name" value="S-adenosyl-L-methionine-dependent methyltransferases"/>
    <property type="match status" value="1"/>
</dbReference>
<evidence type="ECO:0000256" key="4">
    <source>
        <dbReference type="ARBA" id="ARBA00022884"/>
    </source>
</evidence>
<keyword evidence="2" id="KW-0808">Transferase</keyword>
<sequence>MKQLRQSGLKKWKSDRMAMVRDKAADELRFFRTWLESPLKTGAVSPSGPELAHAMAQYLHPHSGAPVLELGPGTGVVTEAILKRGVQPRDLHLIEYSSEFCRLLQARFPGVQIVEGDAYGLRVTLARNGIEPGTVQGIVSSLPLLTRPERERIALLDAALAHMAPGAPFIQFSYGLAPPIKPVDPSISVTISPWIWRNLPPARVFVYRRLLA</sequence>
<reference evidence="6" key="1">
    <citation type="journal article" date="2019" name="Int. J. Syst. Evol. Microbiol.">
        <title>The Global Catalogue of Microorganisms (GCM) 10K type strain sequencing project: providing services to taxonomists for standard genome sequencing and annotation.</title>
        <authorList>
            <consortium name="The Broad Institute Genomics Platform"/>
            <consortium name="The Broad Institute Genome Sequencing Center for Infectious Disease"/>
            <person name="Wu L."/>
            <person name="Ma J."/>
        </authorList>
    </citation>
    <scope>NUCLEOTIDE SEQUENCE [LARGE SCALE GENOMIC DNA]</scope>
    <source>
        <strain evidence="6">JCM 3369</strain>
    </source>
</reference>
<evidence type="ECO:0000256" key="1">
    <source>
        <dbReference type="ARBA" id="ARBA00022603"/>
    </source>
</evidence>
<dbReference type="GO" id="GO:0032259">
    <property type="term" value="P:methylation"/>
    <property type="evidence" value="ECO:0007669"/>
    <property type="project" value="UniProtKB-KW"/>
</dbReference>
<keyword evidence="1 5" id="KW-0489">Methyltransferase</keyword>
<organism evidence="5 6">
    <name type="scientific">Roseibium aestuarii</name>
    <dbReference type="NCBI Taxonomy" id="2600299"/>
    <lineage>
        <taxon>Bacteria</taxon>
        <taxon>Pseudomonadati</taxon>
        <taxon>Pseudomonadota</taxon>
        <taxon>Alphaproteobacteria</taxon>
        <taxon>Hyphomicrobiales</taxon>
        <taxon>Stappiaceae</taxon>
        <taxon>Roseibium</taxon>
    </lineage>
</organism>
<evidence type="ECO:0000256" key="2">
    <source>
        <dbReference type="ARBA" id="ARBA00022679"/>
    </source>
</evidence>
<dbReference type="InterPro" id="IPR029063">
    <property type="entry name" value="SAM-dependent_MTases_sf"/>
</dbReference>
<dbReference type="Pfam" id="PF00398">
    <property type="entry name" value="RrnaAD"/>
    <property type="match status" value="1"/>
</dbReference>
<evidence type="ECO:0000256" key="3">
    <source>
        <dbReference type="ARBA" id="ARBA00022691"/>
    </source>
</evidence>
<dbReference type="Proteomes" id="UP001597327">
    <property type="component" value="Unassembled WGS sequence"/>
</dbReference>
<protein>
    <submittedName>
        <fullName evidence="5">Class I SAM-dependent methyltransferase</fullName>
    </submittedName>
</protein>
<evidence type="ECO:0000313" key="5">
    <source>
        <dbReference type="EMBL" id="MFD1697100.1"/>
    </source>
</evidence>
<dbReference type="CDD" id="cd02440">
    <property type="entry name" value="AdoMet_MTases"/>
    <property type="match status" value="1"/>
</dbReference>
<proteinExistence type="predicted"/>
<keyword evidence="3" id="KW-0949">S-adenosyl-L-methionine</keyword>
<evidence type="ECO:0000313" key="6">
    <source>
        <dbReference type="Proteomes" id="UP001597327"/>
    </source>
</evidence>
<dbReference type="Gene3D" id="3.40.50.150">
    <property type="entry name" value="Vaccinia Virus protein VP39"/>
    <property type="match status" value="1"/>
</dbReference>
<dbReference type="InterPro" id="IPR001737">
    <property type="entry name" value="KsgA/Erm"/>
</dbReference>
<keyword evidence="4" id="KW-0694">RNA-binding</keyword>